<reference evidence="3 4" key="1">
    <citation type="journal article" date="2004" name="Genome Res.">
        <title>Genome sequence of Haloarcula marismortui: a halophilic archaeon from the Dead Sea.</title>
        <authorList>
            <person name="Baliga N.S."/>
            <person name="Bonneau R."/>
            <person name="Facciotti M.T."/>
            <person name="Pan M."/>
            <person name="Glusman G."/>
            <person name="Deutsch E.W."/>
            <person name="Shannon P."/>
            <person name="Chiu Y."/>
            <person name="Weng R.S."/>
            <person name="Gan R.R."/>
            <person name="Hung P."/>
            <person name="Date S.V."/>
            <person name="Marcotte E."/>
            <person name="Hood L."/>
            <person name="Ng W.V."/>
        </authorList>
    </citation>
    <scope>NUCLEOTIDE SEQUENCE [LARGE SCALE GENOMIC DNA]</scope>
    <source>
        <strain evidence="4">ATCC 43049 / DSM 3752 / JCM 8966 / VKM B-1809</strain>
    </source>
</reference>
<feature type="domain" description="Calcineurin-like phosphoesterase" evidence="2">
    <location>
        <begin position="19"/>
        <end position="155"/>
    </location>
</feature>
<dbReference type="STRING" id="272569.rrnAC2722"/>
<keyword evidence="4" id="KW-1185">Reference proteome</keyword>
<dbReference type="PANTHER" id="PTHR11124">
    <property type="entry name" value="VACUOLAR SORTING PROTEIN VPS29"/>
    <property type="match status" value="1"/>
</dbReference>
<gene>
    <name evidence="3" type="primary">yhcR3</name>
    <name evidence="3" type="ordered locus">rrnAC2722</name>
</gene>
<sequence length="185" mass="19939">MTQNASGFIPGSTTGSMLTAISDTHGTDNHRLTGRTLDAVREADHVLHAGDFMTEQVLDAIDAESDELTGVVGNNDRPAVRARLSDVATVSWEELTIVVVHGHEHTETALGMLARQENADIVVVGHSHKPVLTDFGGWTLVNPGSYADPRRYQPAHAELDVMAGDVRVRLRSPDGTPISTTIVER</sequence>
<accession>Q5UZ14</accession>
<dbReference type="InterPro" id="IPR024654">
    <property type="entry name" value="Calcineurin-like_PHP_lpxH"/>
</dbReference>
<comment type="cofactor">
    <cofactor evidence="1">
        <name>a divalent metal cation</name>
        <dbReference type="ChEBI" id="CHEBI:60240"/>
    </cofactor>
</comment>
<dbReference type="KEGG" id="hma:rrnAC2722"/>
<dbReference type="Pfam" id="PF12850">
    <property type="entry name" value="Metallophos_2"/>
    <property type="match status" value="1"/>
</dbReference>
<dbReference type="HOGENOM" id="CLU_063749_3_2_2"/>
<dbReference type="PaxDb" id="272569-rrnAC2722"/>
<dbReference type="InterPro" id="IPR029052">
    <property type="entry name" value="Metallo-depent_PP-like"/>
</dbReference>
<dbReference type="DNASU" id="3128110"/>
<dbReference type="Gene3D" id="3.60.21.10">
    <property type="match status" value="1"/>
</dbReference>
<dbReference type="Proteomes" id="UP000001169">
    <property type="component" value="Chromosome I"/>
</dbReference>
<dbReference type="EnsemblBacteria" id="AAV47489">
    <property type="protein sequence ID" value="AAV47489"/>
    <property type="gene ID" value="rrnAC2722"/>
</dbReference>
<evidence type="ECO:0000313" key="4">
    <source>
        <dbReference type="Proteomes" id="UP000001169"/>
    </source>
</evidence>
<dbReference type="EC" id="3.1.4.-" evidence="1"/>
<dbReference type="InterPro" id="IPR000979">
    <property type="entry name" value="Phosphodiesterase_MJ0936/Vps29"/>
</dbReference>
<name>Q5UZ14_HALMA</name>
<organism evidence="3 4">
    <name type="scientific">Haloarcula marismortui (strain ATCC 43049 / DSM 3752 / JCM 8966 / VKM B-1809)</name>
    <name type="common">Halobacterium marismortui</name>
    <dbReference type="NCBI Taxonomy" id="272569"/>
    <lineage>
        <taxon>Archaea</taxon>
        <taxon>Methanobacteriati</taxon>
        <taxon>Methanobacteriota</taxon>
        <taxon>Stenosarchaea group</taxon>
        <taxon>Halobacteria</taxon>
        <taxon>Halobacteriales</taxon>
        <taxon>Haloarculaceae</taxon>
        <taxon>Haloarcula</taxon>
    </lineage>
</organism>
<dbReference type="SUPFAM" id="SSF56300">
    <property type="entry name" value="Metallo-dependent phosphatases"/>
    <property type="match status" value="1"/>
</dbReference>
<proteinExistence type="inferred from homology"/>
<dbReference type="PATRIC" id="fig|272569.17.peg.3304"/>
<evidence type="ECO:0000313" key="3">
    <source>
        <dbReference type="EMBL" id="AAV47489.1"/>
    </source>
</evidence>
<dbReference type="InterPro" id="IPR041802">
    <property type="entry name" value="MPP_YfcE"/>
</dbReference>
<dbReference type="EMBL" id="AY596297">
    <property type="protein sequence ID" value="AAV47489.1"/>
    <property type="molecule type" value="Genomic_DNA"/>
</dbReference>
<dbReference type="AlphaFoldDB" id="Q5UZ14"/>
<dbReference type="NCBIfam" id="TIGR00040">
    <property type="entry name" value="yfcE"/>
    <property type="match status" value="1"/>
</dbReference>
<keyword evidence="1" id="KW-0479">Metal-binding</keyword>
<dbReference type="GO" id="GO:0046872">
    <property type="term" value="F:metal ion binding"/>
    <property type="evidence" value="ECO:0007669"/>
    <property type="project" value="UniProtKB-KW"/>
</dbReference>
<evidence type="ECO:0000259" key="2">
    <source>
        <dbReference type="Pfam" id="PF12850"/>
    </source>
</evidence>
<dbReference type="eggNOG" id="arCOG01141">
    <property type="taxonomic scope" value="Archaea"/>
</dbReference>
<dbReference type="CDD" id="cd00841">
    <property type="entry name" value="MPP_YfcE"/>
    <property type="match status" value="1"/>
</dbReference>
<dbReference type="GO" id="GO:0016787">
    <property type="term" value="F:hydrolase activity"/>
    <property type="evidence" value="ECO:0007669"/>
    <property type="project" value="UniProtKB-UniRule"/>
</dbReference>
<protein>
    <recommendedName>
        <fullName evidence="1">Phosphoesterase</fullName>
        <ecNumber evidence="1">3.1.4.-</ecNumber>
    </recommendedName>
</protein>
<comment type="similarity">
    <text evidence="1">Belongs to the metallophosphoesterase superfamily. YfcE family.</text>
</comment>
<evidence type="ECO:0000256" key="1">
    <source>
        <dbReference type="RuleBase" id="RU362039"/>
    </source>
</evidence>